<protein>
    <submittedName>
        <fullName evidence="2">Uncharacterized protein</fullName>
    </submittedName>
</protein>
<sequence>MKELVTNQRFQMYPNIDQRVKKNPEHSVKERKKMKMMMSITMMKTMIKRMTAKELNQMMKDMILFTQTFSTPPDYELTEEDENLEDDDTMGEDQEDEENGEFFKRRVSSLESNMSKLKQTNQFAEALSSILGIADKYLETKVKDTVDVAV</sequence>
<dbReference type="EMBL" id="BQNB010021116">
    <property type="protein sequence ID" value="GJU03045.1"/>
    <property type="molecule type" value="Genomic_DNA"/>
</dbReference>
<evidence type="ECO:0000256" key="1">
    <source>
        <dbReference type="SAM" id="MobiDB-lite"/>
    </source>
</evidence>
<reference evidence="2" key="1">
    <citation type="journal article" date="2022" name="Int. J. Mol. Sci.">
        <title>Draft Genome of Tanacetum Coccineum: Genomic Comparison of Closely Related Tanacetum-Family Plants.</title>
        <authorList>
            <person name="Yamashiro T."/>
            <person name="Shiraishi A."/>
            <person name="Nakayama K."/>
            <person name="Satake H."/>
        </authorList>
    </citation>
    <scope>NUCLEOTIDE SEQUENCE</scope>
</reference>
<gene>
    <name evidence="2" type="ORF">Tco_1113383</name>
</gene>
<name>A0ABQ5IS47_9ASTR</name>
<dbReference type="Proteomes" id="UP001151760">
    <property type="component" value="Unassembled WGS sequence"/>
</dbReference>
<organism evidence="2 3">
    <name type="scientific">Tanacetum coccineum</name>
    <dbReference type="NCBI Taxonomy" id="301880"/>
    <lineage>
        <taxon>Eukaryota</taxon>
        <taxon>Viridiplantae</taxon>
        <taxon>Streptophyta</taxon>
        <taxon>Embryophyta</taxon>
        <taxon>Tracheophyta</taxon>
        <taxon>Spermatophyta</taxon>
        <taxon>Magnoliopsida</taxon>
        <taxon>eudicotyledons</taxon>
        <taxon>Gunneridae</taxon>
        <taxon>Pentapetalae</taxon>
        <taxon>asterids</taxon>
        <taxon>campanulids</taxon>
        <taxon>Asterales</taxon>
        <taxon>Asteraceae</taxon>
        <taxon>Asteroideae</taxon>
        <taxon>Anthemideae</taxon>
        <taxon>Anthemidinae</taxon>
        <taxon>Tanacetum</taxon>
    </lineage>
</organism>
<comment type="caution">
    <text evidence="2">The sequence shown here is derived from an EMBL/GenBank/DDBJ whole genome shotgun (WGS) entry which is preliminary data.</text>
</comment>
<reference evidence="2" key="2">
    <citation type="submission" date="2022-01" db="EMBL/GenBank/DDBJ databases">
        <authorList>
            <person name="Yamashiro T."/>
            <person name="Shiraishi A."/>
            <person name="Satake H."/>
            <person name="Nakayama K."/>
        </authorList>
    </citation>
    <scope>NUCLEOTIDE SEQUENCE</scope>
</reference>
<proteinExistence type="predicted"/>
<accession>A0ABQ5IS47</accession>
<evidence type="ECO:0000313" key="3">
    <source>
        <dbReference type="Proteomes" id="UP001151760"/>
    </source>
</evidence>
<evidence type="ECO:0000313" key="2">
    <source>
        <dbReference type="EMBL" id="GJU03045.1"/>
    </source>
</evidence>
<keyword evidence="3" id="KW-1185">Reference proteome</keyword>
<feature type="compositionally biased region" description="Acidic residues" evidence="1">
    <location>
        <begin position="76"/>
        <end position="100"/>
    </location>
</feature>
<feature type="region of interest" description="Disordered" evidence="1">
    <location>
        <begin position="72"/>
        <end position="101"/>
    </location>
</feature>